<comment type="caution">
    <text evidence="2">The sequence shown here is derived from an EMBL/GenBank/DDBJ whole genome shotgun (WGS) entry which is preliminary data.</text>
</comment>
<keyword evidence="3" id="KW-1185">Reference proteome</keyword>
<dbReference type="STRING" id="313628.LNTAR_25375"/>
<evidence type="ECO:0000259" key="1">
    <source>
        <dbReference type="PROSITE" id="PS51736"/>
    </source>
</evidence>
<dbReference type="CDD" id="cd00338">
    <property type="entry name" value="Ser_Recombinase"/>
    <property type="match status" value="1"/>
</dbReference>
<dbReference type="RefSeq" id="WP_007280726.1">
    <property type="nucleotide sequence ID" value="NZ_ABCK01000029.1"/>
</dbReference>
<dbReference type="PANTHER" id="PTHR30461">
    <property type="entry name" value="DNA-INVERTASE FROM LAMBDOID PROPHAGE"/>
    <property type="match status" value="1"/>
</dbReference>
<dbReference type="InterPro" id="IPR006119">
    <property type="entry name" value="Resolv_N"/>
</dbReference>
<feature type="domain" description="Resolvase/invertase-type recombinase catalytic" evidence="1">
    <location>
        <begin position="1"/>
        <end position="150"/>
    </location>
</feature>
<dbReference type="eggNOG" id="COG1961">
    <property type="taxonomic scope" value="Bacteria"/>
</dbReference>
<dbReference type="PANTHER" id="PTHR30461:SF23">
    <property type="entry name" value="DNA RECOMBINASE-RELATED"/>
    <property type="match status" value="1"/>
</dbReference>
<accession>A6DSB7</accession>
<dbReference type="GO" id="GO:0000150">
    <property type="term" value="F:DNA strand exchange activity"/>
    <property type="evidence" value="ECO:0007669"/>
    <property type="project" value="InterPro"/>
</dbReference>
<gene>
    <name evidence="2" type="ORF">LNTAR_25375</name>
</gene>
<evidence type="ECO:0000313" key="2">
    <source>
        <dbReference type="EMBL" id="EDM25462.1"/>
    </source>
</evidence>
<evidence type="ECO:0000313" key="3">
    <source>
        <dbReference type="Proteomes" id="UP000004947"/>
    </source>
</evidence>
<name>A6DSB7_9BACT</name>
<dbReference type="Pfam" id="PF07508">
    <property type="entry name" value="Recombinase"/>
    <property type="match status" value="1"/>
</dbReference>
<dbReference type="InterPro" id="IPR036162">
    <property type="entry name" value="Resolvase-like_N_sf"/>
</dbReference>
<dbReference type="EMBL" id="ABCK01000029">
    <property type="protein sequence ID" value="EDM25462.1"/>
    <property type="molecule type" value="Genomic_DNA"/>
</dbReference>
<dbReference type="Proteomes" id="UP000004947">
    <property type="component" value="Unassembled WGS sequence"/>
</dbReference>
<dbReference type="InterPro" id="IPR050639">
    <property type="entry name" value="SSR_resolvase"/>
</dbReference>
<protein>
    <submittedName>
        <fullName evidence="2">Resolvase-like protein</fullName>
    </submittedName>
</protein>
<dbReference type="SUPFAM" id="SSF53041">
    <property type="entry name" value="Resolvase-like"/>
    <property type="match status" value="1"/>
</dbReference>
<proteinExistence type="predicted"/>
<sequence length="219" mass="25258">MHVFYLRISTETNRDGHGFDRQLATCSKCAGKGDYQVFKDIITGTSDHENRPAFSEMIEYCNAHSVKTIYVESLNRLARQMRVQEQTIYFLMTKGLTLVSAETGEDITEAYRSDPTRRAMAQMMGVFAEWDKSQLVAKLRKAREAKKLETGKCEGRKLYGETPEEQEVVKYARKLKRQRHSVQEIADMLNDEGKLTQSGKLWTRQGLDRVLKRPLRKIA</sequence>
<dbReference type="PROSITE" id="PS51736">
    <property type="entry name" value="RECOMBINASES_3"/>
    <property type="match status" value="1"/>
</dbReference>
<dbReference type="InterPro" id="IPR011109">
    <property type="entry name" value="DNA_bind_recombinase_dom"/>
</dbReference>
<dbReference type="AlphaFoldDB" id="A6DSB7"/>
<organism evidence="2 3">
    <name type="scientific">Lentisphaera araneosa HTCC2155</name>
    <dbReference type="NCBI Taxonomy" id="313628"/>
    <lineage>
        <taxon>Bacteria</taxon>
        <taxon>Pseudomonadati</taxon>
        <taxon>Lentisphaerota</taxon>
        <taxon>Lentisphaeria</taxon>
        <taxon>Lentisphaerales</taxon>
        <taxon>Lentisphaeraceae</taxon>
        <taxon>Lentisphaera</taxon>
    </lineage>
</organism>
<dbReference type="Pfam" id="PF00239">
    <property type="entry name" value="Resolvase"/>
    <property type="match status" value="1"/>
</dbReference>
<dbReference type="OrthoDB" id="128993at2"/>
<dbReference type="Gene3D" id="3.40.50.1390">
    <property type="entry name" value="Resolvase, N-terminal catalytic domain"/>
    <property type="match status" value="1"/>
</dbReference>
<dbReference type="GO" id="GO:0003677">
    <property type="term" value="F:DNA binding"/>
    <property type="evidence" value="ECO:0007669"/>
    <property type="project" value="InterPro"/>
</dbReference>
<reference evidence="2 3" key="1">
    <citation type="journal article" date="2010" name="J. Bacteriol.">
        <title>Genome sequence of Lentisphaera araneosa HTCC2155T, the type species of the order Lentisphaerales in the phylum Lentisphaerae.</title>
        <authorList>
            <person name="Thrash J.C."/>
            <person name="Cho J.C."/>
            <person name="Vergin K.L."/>
            <person name="Morris R.M."/>
            <person name="Giovannoni S.J."/>
        </authorList>
    </citation>
    <scope>NUCLEOTIDE SEQUENCE [LARGE SCALE GENOMIC DNA]</scope>
    <source>
        <strain evidence="2 3">HTCC2155</strain>
    </source>
</reference>
<dbReference type="SMART" id="SM00857">
    <property type="entry name" value="Resolvase"/>
    <property type="match status" value="1"/>
</dbReference>